<keyword evidence="3" id="KW-1185">Reference proteome</keyword>
<proteinExistence type="predicted"/>
<dbReference type="InterPro" id="IPR036271">
    <property type="entry name" value="Tet_transcr_reg_TetR-rel_C_sf"/>
</dbReference>
<dbReference type="SUPFAM" id="SSF46689">
    <property type="entry name" value="Homeodomain-like"/>
    <property type="match status" value="1"/>
</dbReference>
<dbReference type="EMBL" id="JARJLM010000413">
    <property type="protein sequence ID" value="MDF3836086.1"/>
    <property type="molecule type" value="Genomic_DNA"/>
</dbReference>
<comment type="caution">
    <text evidence="2">The sequence shown here is derived from an EMBL/GenBank/DDBJ whole genome shotgun (WGS) entry which is preliminary data.</text>
</comment>
<feature type="region of interest" description="Disordered" evidence="1">
    <location>
        <begin position="1"/>
        <end position="24"/>
    </location>
</feature>
<name>A0ABT6ATY6_9BURK</name>
<dbReference type="Proteomes" id="UP001216674">
    <property type="component" value="Unassembled WGS sequence"/>
</dbReference>
<evidence type="ECO:0000313" key="2">
    <source>
        <dbReference type="EMBL" id="MDF3836086.1"/>
    </source>
</evidence>
<accession>A0ABT6ATY6</accession>
<evidence type="ECO:0000313" key="3">
    <source>
        <dbReference type="Proteomes" id="UP001216674"/>
    </source>
</evidence>
<reference evidence="2 3" key="1">
    <citation type="submission" date="2023-03" db="EMBL/GenBank/DDBJ databases">
        <title>Draft assemblies of triclosan tolerant bacteria isolated from returned activated sludge.</title>
        <authorList>
            <person name="Van Hamelsveld S."/>
        </authorList>
    </citation>
    <scope>NUCLEOTIDE SEQUENCE [LARGE SCALE GENOMIC DNA]</scope>
    <source>
        <strain evidence="2 3">GW210010_S58</strain>
    </source>
</reference>
<organism evidence="2 3">
    <name type="scientific">Cupriavidus basilensis</name>
    <dbReference type="NCBI Taxonomy" id="68895"/>
    <lineage>
        <taxon>Bacteria</taxon>
        <taxon>Pseudomonadati</taxon>
        <taxon>Pseudomonadota</taxon>
        <taxon>Betaproteobacteria</taxon>
        <taxon>Burkholderiales</taxon>
        <taxon>Burkholderiaceae</taxon>
        <taxon>Cupriavidus</taxon>
    </lineage>
</organism>
<dbReference type="Gene3D" id="1.10.357.10">
    <property type="entry name" value="Tetracycline Repressor, domain 2"/>
    <property type="match status" value="1"/>
</dbReference>
<dbReference type="SUPFAM" id="SSF48498">
    <property type="entry name" value="Tetracyclin repressor-like, C-terminal domain"/>
    <property type="match status" value="1"/>
</dbReference>
<feature type="compositionally biased region" description="Polar residues" evidence="1">
    <location>
        <begin position="1"/>
        <end position="16"/>
    </location>
</feature>
<sequence length="224" mass="24198">MAVTSDQGANMKSPQRPSARGRPRTITRERIADAGIEIGLPNITFVGVAAALGVSHMALYKHVPSLVELKRLVAEEIFSRWQIPQACGKGRGGLKDYLIVFTTSVREFVKAHPGLTPYVIRRLAATQPMLAKIDGHQSHIARAYGISKAQARWLLATIAFHCIAVADTVYSVAGREPVVEADRVAEEAEMEAELVQGMHALIVGALAMLEEDAHPGSSALQIKS</sequence>
<evidence type="ECO:0000256" key="1">
    <source>
        <dbReference type="SAM" id="MobiDB-lite"/>
    </source>
</evidence>
<protein>
    <submittedName>
        <fullName evidence="2">TetR/AcrR family transcriptional regulator</fullName>
    </submittedName>
</protein>
<gene>
    <name evidence="2" type="ORF">P3W85_24490</name>
</gene>
<dbReference type="RefSeq" id="WP_276266682.1">
    <property type="nucleotide sequence ID" value="NZ_JARJLM010000413.1"/>
</dbReference>
<dbReference type="InterPro" id="IPR009057">
    <property type="entry name" value="Homeodomain-like_sf"/>
</dbReference>